<dbReference type="PROSITE" id="PS51674">
    <property type="entry name" value="4FE4S_WBL"/>
    <property type="match status" value="1"/>
</dbReference>
<dbReference type="Pfam" id="PF02467">
    <property type="entry name" value="Whib"/>
    <property type="match status" value="1"/>
</dbReference>
<dbReference type="GO" id="GO:0045454">
    <property type="term" value="P:cell redox homeostasis"/>
    <property type="evidence" value="ECO:0007669"/>
    <property type="project" value="TreeGrafter"/>
</dbReference>
<evidence type="ECO:0000256" key="11">
    <source>
        <dbReference type="HAMAP-Rule" id="MF_01479"/>
    </source>
</evidence>
<dbReference type="AlphaFoldDB" id="A0A6M6JD90"/>
<dbReference type="HAMAP" id="MF_01479">
    <property type="entry name" value="WhiB"/>
    <property type="match status" value="1"/>
</dbReference>
<evidence type="ECO:0000256" key="5">
    <source>
        <dbReference type="ARBA" id="ARBA00023004"/>
    </source>
</evidence>
<feature type="binding site" evidence="11">
    <location>
        <position position="61"/>
    </location>
    <ligand>
        <name>[4Fe-4S] cluster</name>
        <dbReference type="ChEBI" id="CHEBI:49883"/>
    </ligand>
</feature>
<dbReference type="GO" id="GO:0045892">
    <property type="term" value="P:negative regulation of DNA-templated transcription"/>
    <property type="evidence" value="ECO:0007669"/>
    <property type="project" value="TreeGrafter"/>
</dbReference>
<gene>
    <name evidence="11" type="primary">whiB</name>
    <name evidence="14" type="ORF">HOP40_06780</name>
</gene>
<evidence type="ECO:0000313" key="14">
    <source>
        <dbReference type="EMBL" id="QJY45546.1"/>
    </source>
</evidence>
<keyword evidence="5 11" id="KW-0408">Iron</keyword>
<evidence type="ECO:0000256" key="9">
    <source>
        <dbReference type="ARBA" id="ARBA00023157"/>
    </source>
</evidence>
<evidence type="ECO:0000256" key="4">
    <source>
        <dbReference type="ARBA" id="ARBA00022723"/>
    </source>
</evidence>
<protein>
    <recommendedName>
        <fullName evidence="11">Transcriptional regulator WhiB</fullName>
    </recommendedName>
</protein>
<keyword evidence="3 11" id="KW-0004">4Fe-4S</keyword>
<evidence type="ECO:0000256" key="7">
    <source>
        <dbReference type="ARBA" id="ARBA00023015"/>
    </source>
</evidence>
<comment type="function">
    <text evidence="11">Acts as a transcriptional regulator. Probably redox-responsive. The apo- but not holo-form probably binds DNA.</text>
</comment>
<comment type="PTM">
    <text evidence="11">Upon Fe-S cluster removal intramolecular disulfide bonds are formed.</text>
</comment>
<accession>A0A6M6JD90</accession>
<dbReference type="GO" id="GO:0046872">
    <property type="term" value="F:metal ion binding"/>
    <property type="evidence" value="ECO:0007669"/>
    <property type="project" value="UniProtKB-KW"/>
</dbReference>
<keyword evidence="7 11" id="KW-0805">Transcription regulation</keyword>
<feature type="region of interest" description="Disordered" evidence="12">
    <location>
        <begin position="79"/>
        <end position="115"/>
    </location>
</feature>
<keyword evidence="4 11" id="KW-0479">Metal-binding</keyword>
<dbReference type="InterPro" id="IPR034768">
    <property type="entry name" value="4FE4S_WBL"/>
</dbReference>
<feature type="domain" description="4Fe-4S Wbl-type" evidence="13">
    <location>
        <begin position="28"/>
        <end position="90"/>
    </location>
</feature>
<comment type="cofactor">
    <cofactor evidence="11">
        <name>[4Fe-4S] cluster</name>
        <dbReference type="ChEBI" id="CHEBI:49883"/>
    </cofactor>
    <text evidence="11">Binds 1 [4Fe-4S] cluster per subunit. Following nitrosylation of the [4Fe-4S] cluster binds 1 [4Fe-8(NO)] cluster per subunit.</text>
</comment>
<dbReference type="RefSeq" id="WP_172155723.1">
    <property type="nucleotide sequence ID" value="NZ_CP053564.1"/>
</dbReference>
<keyword evidence="8 11" id="KW-0238">DNA-binding</keyword>
<dbReference type="GO" id="GO:0003677">
    <property type="term" value="F:DNA binding"/>
    <property type="evidence" value="ECO:0007669"/>
    <property type="project" value="UniProtKB-UniRule"/>
</dbReference>
<evidence type="ECO:0000256" key="1">
    <source>
        <dbReference type="ARBA" id="ARBA00004496"/>
    </source>
</evidence>
<evidence type="ECO:0000256" key="8">
    <source>
        <dbReference type="ARBA" id="ARBA00023125"/>
    </source>
</evidence>
<feature type="binding site" evidence="11">
    <location>
        <position position="67"/>
    </location>
    <ligand>
        <name>[4Fe-4S] cluster</name>
        <dbReference type="ChEBI" id="CHEBI:49883"/>
    </ligand>
</feature>
<sequence length="199" mass="21214">MSAPATRTTRREPVGGHVRPEDFRHRAVCRSVDPEIFFPTAVDGPEFEAQVSLAKTVCAGCPVREQCLSWALGHQPDGIAGGMTEHERRHELARRRGGRRRGRLPRPRTPQRPVNATRAEVAEAGRAAIAAGMSVRDAAGEFLVSPRTAGRWARAIHTSTTSSACSAGIGEGSAGGHRAPLQISHTATQAGTRAEGTRS</sequence>
<dbReference type="GO" id="GO:0005737">
    <property type="term" value="C:cytoplasm"/>
    <property type="evidence" value="ECO:0007669"/>
    <property type="project" value="UniProtKB-SubCell"/>
</dbReference>
<keyword evidence="10 11" id="KW-0804">Transcription</keyword>
<evidence type="ECO:0000313" key="15">
    <source>
        <dbReference type="Proteomes" id="UP000505377"/>
    </source>
</evidence>
<keyword evidence="9 11" id="KW-1015">Disulfide bond</keyword>
<evidence type="ECO:0000256" key="6">
    <source>
        <dbReference type="ARBA" id="ARBA00023014"/>
    </source>
</evidence>
<keyword evidence="11" id="KW-0963">Cytoplasm</keyword>
<evidence type="ECO:0000256" key="2">
    <source>
        <dbReference type="ARBA" id="ARBA00006597"/>
    </source>
</evidence>
<dbReference type="GO" id="GO:0051539">
    <property type="term" value="F:4 iron, 4 sulfur cluster binding"/>
    <property type="evidence" value="ECO:0007669"/>
    <property type="project" value="UniProtKB-UniRule"/>
</dbReference>
<comment type="subcellular location">
    <subcellularLocation>
        <location evidence="1 11">Cytoplasm</location>
    </subcellularLocation>
</comment>
<organism evidence="14 15">
    <name type="scientific">Pseudonocardia broussonetiae</name>
    <dbReference type="NCBI Taxonomy" id="2736640"/>
    <lineage>
        <taxon>Bacteria</taxon>
        <taxon>Bacillati</taxon>
        <taxon>Actinomycetota</taxon>
        <taxon>Actinomycetes</taxon>
        <taxon>Pseudonocardiales</taxon>
        <taxon>Pseudonocardiaceae</taxon>
        <taxon>Pseudonocardia</taxon>
    </lineage>
</organism>
<dbReference type="GO" id="GO:0035731">
    <property type="term" value="F:dinitrosyl-iron complex binding"/>
    <property type="evidence" value="ECO:0007669"/>
    <property type="project" value="UniProtKB-UniRule"/>
</dbReference>
<comment type="PTM">
    <text evidence="11">The Fe-S cluster can be nitrosylated by nitric oxide (NO).</text>
</comment>
<evidence type="ECO:0000256" key="12">
    <source>
        <dbReference type="SAM" id="MobiDB-lite"/>
    </source>
</evidence>
<dbReference type="EMBL" id="CP053564">
    <property type="protein sequence ID" value="QJY45546.1"/>
    <property type="molecule type" value="Genomic_DNA"/>
</dbReference>
<keyword evidence="15" id="KW-1185">Reference proteome</keyword>
<feature type="binding site" evidence="11">
    <location>
        <position position="29"/>
    </location>
    <ligand>
        <name>[4Fe-4S] cluster</name>
        <dbReference type="ChEBI" id="CHEBI:49883"/>
    </ligand>
</feature>
<name>A0A6M6JD90_9PSEU</name>
<comment type="similarity">
    <text evidence="2 11">Belongs to the WhiB family.</text>
</comment>
<dbReference type="GO" id="GO:0047134">
    <property type="term" value="F:protein-disulfide reductase [NAD(P)H] activity"/>
    <property type="evidence" value="ECO:0007669"/>
    <property type="project" value="TreeGrafter"/>
</dbReference>
<dbReference type="PANTHER" id="PTHR38839:SF6">
    <property type="entry name" value="TRANSCRIPTIONAL REGULATOR WHIB1"/>
    <property type="match status" value="1"/>
</dbReference>
<feature type="region of interest" description="Disordered" evidence="12">
    <location>
        <begin position="159"/>
        <end position="199"/>
    </location>
</feature>
<keyword evidence="6 11" id="KW-0411">Iron-sulfur</keyword>
<proteinExistence type="inferred from homology"/>
<evidence type="ECO:0000256" key="3">
    <source>
        <dbReference type="ARBA" id="ARBA00022485"/>
    </source>
</evidence>
<evidence type="ECO:0000256" key="10">
    <source>
        <dbReference type="ARBA" id="ARBA00023163"/>
    </source>
</evidence>
<dbReference type="Proteomes" id="UP000505377">
    <property type="component" value="Chromosome"/>
</dbReference>
<dbReference type="KEGG" id="pbro:HOP40_06780"/>
<evidence type="ECO:0000259" key="13">
    <source>
        <dbReference type="PROSITE" id="PS51674"/>
    </source>
</evidence>
<dbReference type="PANTHER" id="PTHR38839">
    <property type="entry name" value="TRANSCRIPTIONAL REGULATOR WHID-RELATED"/>
    <property type="match status" value="1"/>
</dbReference>
<reference evidence="14 15" key="1">
    <citation type="submission" date="2020-05" db="EMBL/GenBank/DDBJ databases">
        <authorList>
            <person name="Mo P."/>
        </authorList>
    </citation>
    <scope>NUCLEOTIDE SEQUENCE [LARGE SCALE GENOMIC DNA]</scope>
    <source>
        <strain evidence="14 15">Gen01</strain>
    </source>
</reference>
<feature type="compositionally biased region" description="Basic residues" evidence="12">
    <location>
        <begin position="91"/>
        <end position="106"/>
    </location>
</feature>
<feature type="binding site" evidence="11">
    <location>
        <position position="58"/>
    </location>
    <ligand>
        <name>[4Fe-4S] cluster</name>
        <dbReference type="ChEBI" id="CHEBI:49883"/>
    </ligand>
</feature>
<dbReference type="InterPro" id="IPR003482">
    <property type="entry name" value="Whib"/>
</dbReference>